<feature type="region of interest" description="Disordered" evidence="2">
    <location>
        <begin position="95"/>
        <end position="131"/>
    </location>
</feature>
<organism evidence="4 5">
    <name type="scientific">Mycena alexandri</name>
    <dbReference type="NCBI Taxonomy" id="1745969"/>
    <lineage>
        <taxon>Eukaryota</taxon>
        <taxon>Fungi</taxon>
        <taxon>Dikarya</taxon>
        <taxon>Basidiomycota</taxon>
        <taxon>Agaricomycotina</taxon>
        <taxon>Agaricomycetes</taxon>
        <taxon>Agaricomycetidae</taxon>
        <taxon>Agaricales</taxon>
        <taxon>Marasmiineae</taxon>
        <taxon>Mycenaceae</taxon>
        <taxon>Mycena</taxon>
    </lineage>
</organism>
<keyword evidence="5" id="KW-1185">Reference proteome</keyword>
<sequence length="262" mass="29095">MTTSFSQVGLMALSLNALGLNTSASAANNNTNYWWWAPTTSVMTTVVSCLIQATSKTWSCIVPTRDCAPNLMWWYIYDLPANFLISREMARIRQGGISRKQSKHLQKARDARGKENIPAGPLPQPPLSPKSRALADNVWLQAEVKQMKNKQKNAARHEKQLKKKNAELKNKVDKAQKQLDKATAHGEAQFRTVLKKRTLPDASVASENEGDLPGWPSAHHDALGAHHHSYDAAAFSPPPVSVFKEREKTLKEAPGYICLFLA</sequence>
<feature type="chain" id="PRO_5041943158" evidence="3">
    <location>
        <begin position="27"/>
        <end position="262"/>
    </location>
</feature>
<keyword evidence="1" id="KW-0175">Coiled coil</keyword>
<feature type="coiled-coil region" evidence="1">
    <location>
        <begin position="140"/>
        <end position="185"/>
    </location>
</feature>
<dbReference type="AlphaFoldDB" id="A0AAD6T6D3"/>
<name>A0AAD6T6D3_9AGAR</name>
<feature type="signal peptide" evidence="3">
    <location>
        <begin position="1"/>
        <end position="26"/>
    </location>
</feature>
<evidence type="ECO:0000256" key="3">
    <source>
        <dbReference type="SAM" id="SignalP"/>
    </source>
</evidence>
<reference evidence="4" key="1">
    <citation type="submission" date="2023-03" db="EMBL/GenBank/DDBJ databases">
        <title>Massive genome expansion in bonnet fungi (Mycena s.s.) driven by repeated elements and novel gene families across ecological guilds.</title>
        <authorList>
            <consortium name="Lawrence Berkeley National Laboratory"/>
            <person name="Harder C.B."/>
            <person name="Miyauchi S."/>
            <person name="Viragh M."/>
            <person name="Kuo A."/>
            <person name="Thoen E."/>
            <person name="Andreopoulos B."/>
            <person name="Lu D."/>
            <person name="Skrede I."/>
            <person name="Drula E."/>
            <person name="Henrissat B."/>
            <person name="Morin E."/>
            <person name="Kohler A."/>
            <person name="Barry K."/>
            <person name="LaButti K."/>
            <person name="Morin E."/>
            <person name="Salamov A."/>
            <person name="Lipzen A."/>
            <person name="Mereny Z."/>
            <person name="Hegedus B."/>
            <person name="Baldrian P."/>
            <person name="Stursova M."/>
            <person name="Weitz H."/>
            <person name="Taylor A."/>
            <person name="Grigoriev I.V."/>
            <person name="Nagy L.G."/>
            <person name="Martin F."/>
            <person name="Kauserud H."/>
        </authorList>
    </citation>
    <scope>NUCLEOTIDE SEQUENCE</scope>
    <source>
        <strain evidence="4">CBHHK200</strain>
    </source>
</reference>
<evidence type="ECO:0000256" key="1">
    <source>
        <dbReference type="SAM" id="Coils"/>
    </source>
</evidence>
<keyword evidence="3" id="KW-0732">Signal</keyword>
<accession>A0AAD6T6D3</accession>
<evidence type="ECO:0000313" key="4">
    <source>
        <dbReference type="EMBL" id="KAJ7039791.1"/>
    </source>
</evidence>
<gene>
    <name evidence="4" type="ORF">C8F04DRAFT_1178501</name>
</gene>
<proteinExistence type="predicted"/>
<comment type="caution">
    <text evidence="4">The sequence shown here is derived from an EMBL/GenBank/DDBJ whole genome shotgun (WGS) entry which is preliminary data.</text>
</comment>
<evidence type="ECO:0000313" key="5">
    <source>
        <dbReference type="Proteomes" id="UP001218188"/>
    </source>
</evidence>
<dbReference type="Proteomes" id="UP001218188">
    <property type="component" value="Unassembled WGS sequence"/>
</dbReference>
<protein>
    <submittedName>
        <fullName evidence="4">Uncharacterized protein</fullName>
    </submittedName>
</protein>
<dbReference type="EMBL" id="JARJCM010000025">
    <property type="protein sequence ID" value="KAJ7039791.1"/>
    <property type="molecule type" value="Genomic_DNA"/>
</dbReference>
<evidence type="ECO:0000256" key="2">
    <source>
        <dbReference type="SAM" id="MobiDB-lite"/>
    </source>
</evidence>